<feature type="domain" description="HTH crp-type" evidence="4">
    <location>
        <begin position="147"/>
        <end position="221"/>
    </location>
</feature>
<proteinExistence type="predicted"/>
<dbReference type="Gene3D" id="1.10.10.10">
    <property type="entry name" value="Winged helix-like DNA-binding domain superfamily/Winged helix DNA-binding domain"/>
    <property type="match status" value="1"/>
</dbReference>
<dbReference type="InterPro" id="IPR000595">
    <property type="entry name" value="cNMP-bd_dom"/>
</dbReference>
<dbReference type="Pfam" id="PF13545">
    <property type="entry name" value="HTH_Crp_2"/>
    <property type="match status" value="1"/>
</dbReference>
<dbReference type="SUPFAM" id="SSF46785">
    <property type="entry name" value="Winged helix' DNA-binding domain"/>
    <property type="match status" value="1"/>
</dbReference>
<dbReference type="InterPro" id="IPR036388">
    <property type="entry name" value="WH-like_DNA-bd_sf"/>
</dbReference>
<dbReference type="PROSITE" id="PS51063">
    <property type="entry name" value="HTH_CRP_2"/>
    <property type="match status" value="1"/>
</dbReference>
<protein>
    <submittedName>
        <fullName evidence="5">Crp/Fnr family transcriptional regulator</fullName>
    </submittedName>
</protein>
<dbReference type="RefSeq" id="WP_168134436.1">
    <property type="nucleotide sequence ID" value="NZ_JAAVJH010000005.1"/>
</dbReference>
<dbReference type="InterPro" id="IPR036390">
    <property type="entry name" value="WH_DNA-bd_sf"/>
</dbReference>
<accession>A0ABX1CQF8</accession>
<evidence type="ECO:0000256" key="1">
    <source>
        <dbReference type="ARBA" id="ARBA00023015"/>
    </source>
</evidence>
<keyword evidence="2" id="KW-0238">DNA-binding</keyword>
<dbReference type="InterPro" id="IPR018490">
    <property type="entry name" value="cNMP-bd_dom_sf"/>
</dbReference>
<dbReference type="Proteomes" id="UP000732399">
    <property type="component" value="Unassembled WGS sequence"/>
</dbReference>
<dbReference type="InterPro" id="IPR014710">
    <property type="entry name" value="RmlC-like_jellyroll"/>
</dbReference>
<dbReference type="InterPro" id="IPR012318">
    <property type="entry name" value="HTH_CRP"/>
</dbReference>
<evidence type="ECO:0000259" key="4">
    <source>
        <dbReference type="PROSITE" id="PS51063"/>
    </source>
</evidence>
<evidence type="ECO:0000256" key="2">
    <source>
        <dbReference type="ARBA" id="ARBA00023125"/>
    </source>
</evidence>
<keyword evidence="6" id="KW-1185">Reference proteome</keyword>
<evidence type="ECO:0000256" key="3">
    <source>
        <dbReference type="ARBA" id="ARBA00023163"/>
    </source>
</evidence>
<keyword evidence="1" id="KW-0805">Transcription regulation</keyword>
<dbReference type="SMART" id="SM00419">
    <property type="entry name" value="HTH_CRP"/>
    <property type="match status" value="1"/>
</dbReference>
<name>A0ABX1CQF8_9SPHN</name>
<keyword evidence="3" id="KW-0804">Transcription</keyword>
<evidence type="ECO:0000313" key="6">
    <source>
        <dbReference type="Proteomes" id="UP000732399"/>
    </source>
</evidence>
<organism evidence="5 6">
    <name type="scientific">Sphingomonas corticis</name>
    <dbReference type="NCBI Taxonomy" id="2722791"/>
    <lineage>
        <taxon>Bacteria</taxon>
        <taxon>Pseudomonadati</taxon>
        <taxon>Pseudomonadota</taxon>
        <taxon>Alphaproteobacteria</taxon>
        <taxon>Sphingomonadales</taxon>
        <taxon>Sphingomonadaceae</taxon>
        <taxon>Sphingomonas</taxon>
    </lineage>
</organism>
<gene>
    <name evidence="5" type="ORF">HBH26_09920</name>
</gene>
<sequence length="238" mass="25948">MIAEDYRHIDAPALRRLEALAPLDQTARQALQAAIARSRKIAPRRELMIEGREVKETLLVVRGWAARIRILGDGRRQIMNFTLPGDLVGLCGQENPVSSATIIAMTPVAVCTAPDIAAAPALAQAYAVSRAREEAYLLAQIARLGRLNAHERIADLFLELLERLEFAGLASHGRFVLPLTQEVLADALGLTAVHVNRMLQQARRAGELSWQSKELVIHDPAALARQVGRAPVRVTAAG</sequence>
<comment type="caution">
    <text evidence="5">The sequence shown here is derived from an EMBL/GenBank/DDBJ whole genome shotgun (WGS) entry which is preliminary data.</text>
</comment>
<reference evidence="5 6" key="1">
    <citation type="submission" date="2020-03" db="EMBL/GenBank/DDBJ databases">
        <authorList>
            <person name="Wang L."/>
            <person name="He N."/>
            <person name="Li Y."/>
            <person name="Fang Y."/>
            <person name="Zhang F."/>
        </authorList>
    </citation>
    <scope>NUCLEOTIDE SEQUENCE [LARGE SCALE GENOMIC DNA]</scope>
    <source>
        <strain evidence="5 6">36D10-4-7</strain>
    </source>
</reference>
<dbReference type="SUPFAM" id="SSF51206">
    <property type="entry name" value="cAMP-binding domain-like"/>
    <property type="match status" value="1"/>
</dbReference>
<dbReference type="Gene3D" id="2.60.120.10">
    <property type="entry name" value="Jelly Rolls"/>
    <property type="match status" value="1"/>
</dbReference>
<dbReference type="CDD" id="cd00038">
    <property type="entry name" value="CAP_ED"/>
    <property type="match status" value="1"/>
</dbReference>
<dbReference type="EMBL" id="JAAVJH010000005">
    <property type="protein sequence ID" value="NJR78903.1"/>
    <property type="molecule type" value="Genomic_DNA"/>
</dbReference>
<evidence type="ECO:0000313" key="5">
    <source>
        <dbReference type="EMBL" id="NJR78903.1"/>
    </source>
</evidence>
<dbReference type="Pfam" id="PF00027">
    <property type="entry name" value="cNMP_binding"/>
    <property type="match status" value="1"/>
</dbReference>